<accession>A0A4S2KHK0</accession>
<dbReference type="AlphaFoldDB" id="A0A4S2KHK0"/>
<gene>
    <name evidence="2" type="ORF">DBV15_12879</name>
</gene>
<dbReference type="InterPro" id="IPR049012">
    <property type="entry name" value="Mutator_transp_dom"/>
</dbReference>
<proteinExistence type="predicted"/>
<dbReference type="Pfam" id="PF20700">
    <property type="entry name" value="Mutator"/>
    <property type="match status" value="1"/>
</dbReference>
<reference evidence="2 3" key="1">
    <citation type="journal article" date="2019" name="Philos. Trans. R. Soc. Lond., B, Biol. Sci.">
        <title>Ant behaviour and brain gene expression of defending hosts depend on the ecological success of the intruding social parasite.</title>
        <authorList>
            <person name="Kaur R."/>
            <person name="Stoldt M."/>
            <person name="Jongepier E."/>
            <person name="Feldmeyer B."/>
            <person name="Menzel F."/>
            <person name="Bornberg-Bauer E."/>
            <person name="Foitzik S."/>
        </authorList>
    </citation>
    <scope>NUCLEOTIDE SEQUENCE [LARGE SCALE GENOMIC DNA]</scope>
    <source>
        <tissue evidence="2">Whole body</tissue>
    </source>
</reference>
<name>A0A4S2KHK0_9HYME</name>
<protein>
    <recommendedName>
        <fullName evidence="1">Mutator-like transposase domain-containing protein</fullName>
    </recommendedName>
</protein>
<sequence>MVKCKECGGNITFSESSIRGLGFKLVVNCVNCEPRYILSCPLINTAYEVNRRITFAMRLLGIGYDGIKKFCGLMDLPKIFHKNVYYEVMMRGQFQDDSQAQISYARLKGLYRLPC</sequence>
<dbReference type="Proteomes" id="UP000310200">
    <property type="component" value="Unassembled WGS sequence"/>
</dbReference>
<keyword evidence="3" id="KW-1185">Reference proteome</keyword>
<dbReference type="EMBL" id="QBLH01002279">
    <property type="protein sequence ID" value="TGZ48985.1"/>
    <property type="molecule type" value="Genomic_DNA"/>
</dbReference>
<comment type="caution">
    <text evidence="2">The sequence shown here is derived from an EMBL/GenBank/DDBJ whole genome shotgun (WGS) entry which is preliminary data.</text>
</comment>
<organism evidence="2 3">
    <name type="scientific">Temnothorax longispinosus</name>
    <dbReference type="NCBI Taxonomy" id="300112"/>
    <lineage>
        <taxon>Eukaryota</taxon>
        <taxon>Metazoa</taxon>
        <taxon>Ecdysozoa</taxon>
        <taxon>Arthropoda</taxon>
        <taxon>Hexapoda</taxon>
        <taxon>Insecta</taxon>
        <taxon>Pterygota</taxon>
        <taxon>Neoptera</taxon>
        <taxon>Endopterygota</taxon>
        <taxon>Hymenoptera</taxon>
        <taxon>Apocrita</taxon>
        <taxon>Aculeata</taxon>
        <taxon>Formicoidea</taxon>
        <taxon>Formicidae</taxon>
        <taxon>Myrmicinae</taxon>
        <taxon>Temnothorax</taxon>
    </lineage>
</organism>
<evidence type="ECO:0000313" key="2">
    <source>
        <dbReference type="EMBL" id="TGZ48985.1"/>
    </source>
</evidence>
<evidence type="ECO:0000259" key="1">
    <source>
        <dbReference type="Pfam" id="PF20700"/>
    </source>
</evidence>
<feature type="domain" description="Mutator-like transposase" evidence="1">
    <location>
        <begin position="8"/>
        <end position="83"/>
    </location>
</feature>
<evidence type="ECO:0000313" key="3">
    <source>
        <dbReference type="Proteomes" id="UP000310200"/>
    </source>
</evidence>